<dbReference type="Gene3D" id="1.25.40.10">
    <property type="entry name" value="Tetratricopeptide repeat domain"/>
    <property type="match status" value="1"/>
</dbReference>
<evidence type="ECO:0000256" key="3">
    <source>
        <dbReference type="SAM" id="MobiDB-lite"/>
    </source>
</evidence>
<keyword evidence="2" id="KW-0802">TPR repeat</keyword>
<accession>A8NA56</accession>
<gene>
    <name evidence="4" type="ORF">CC1G_08316</name>
</gene>
<feature type="region of interest" description="Disordered" evidence="3">
    <location>
        <begin position="247"/>
        <end position="269"/>
    </location>
</feature>
<feature type="compositionally biased region" description="Pro residues" evidence="3">
    <location>
        <begin position="28"/>
        <end position="37"/>
    </location>
</feature>
<dbReference type="EMBL" id="AACS02000007">
    <property type="protein sequence ID" value="EAU90043.1"/>
    <property type="molecule type" value="Genomic_DNA"/>
</dbReference>
<comment type="caution">
    <text evidence="4">The sequence shown here is derived from an EMBL/GenBank/DDBJ whole genome shotgun (WGS) entry which is preliminary data.</text>
</comment>
<dbReference type="SMART" id="SM00028">
    <property type="entry name" value="TPR"/>
    <property type="match status" value="3"/>
</dbReference>
<evidence type="ECO:0000313" key="5">
    <source>
        <dbReference type="Proteomes" id="UP000001861"/>
    </source>
</evidence>
<dbReference type="VEuPathDB" id="FungiDB:CC1G_08316"/>
<organism evidence="4 5">
    <name type="scientific">Coprinopsis cinerea (strain Okayama-7 / 130 / ATCC MYA-4618 / FGSC 9003)</name>
    <name type="common">Inky cap fungus</name>
    <name type="synonym">Hormographiella aspergillata</name>
    <dbReference type="NCBI Taxonomy" id="240176"/>
    <lineage>
        <taxon>Eukaryota</taxon>
        <taxon>Fungi</taxon>
        <taxon>Dikarya</taxon>
        <taxon>Basidiomycota</taxon>
        <taxon>Agaricomycotina</taxon>
        <taxon>Agaricomycetes</taxon>
        <taxon>Agaricomycetidae</taxon>
        <taxon>Agaricales</taxon>
        <taxon>Agaricineae</taxon>
        <taxon>Psathyrellaceae</taxon>
        <taxon>Coprinopsis</taxon>
    </lineage>
</organism>
<name>A8NA56_COPC7</name>
<dbReference type="PANTHER" id="PTHR22904">
    <property type="entry name" value="TPR REPEAT CONTAINING PROTEIN"/>
    <property type="match status" value="1"/>
</dbReference>
<keyword evidence="5" id="KW-1185">Reference proteome</keyword>
<feature type="region of interest" description="Disordered" evidence="3">
    <location>
        <begin position="1"/>
        <end position="37"/>
    </location>
</feature>
<dbReference type="KEGG" id="cci:CC1G_08316"/>
<dbReference type="PANTHER" id="PTHR22904:SF523">
    <property type="entry name" value="STRESS-INDUCED-PHOSPHOPROTEIN 1"/>
    <property type="match status" value="1"/>
</dbReference>
<dbReference type="OMA" id="KMYTLAI"/>
<dbReference type="AlphaFoldDB" id="A8NA56"/>
<dbReference type="InterPro" id="IPR019734">
    <property type="entry name" value="TPR_rpt"/>
</dbReference>
<dbReference type="GO" id="GO:0051879">
    <property type="term" value="F:Hsp90 protein binding"/>
    <property type="evidence" value="ECO:0007669"/>
    <property type="project" value="TreeGrafter"/>
</dbReference>
<sequence length="269" mass="29208">MADHGHSHDHGGHTHGGQPCQGHGHGPQPQPAFPPVDPTAQALIDNDFVPVPLSLEQDATVAVCSAHKQEKCEPCNVDFVNMNRLSRVLASNPQLLCPPPSNVVNQKLSQMVTAAKDEGNVLFKSGQHAQALTRYTAAASLATQRAPWENNQILREELTPVMSNRSAAYYDLGDYISALADAEAVIQIRKNWPKGHFRKAKALLGLQKLKEAADAVKLGLSYEPNNQELVTFLADIERQQQKLEEKRLAAGRGGSKEDLPPDTPVTPSA</sequence>
<dbReference type="GeneID" id="6008194"/>
<evidence type="ECO:0000313" key="4">
    <source>
        <dbReference type="EMBL" id="EAU90043.1"/>
    </source>
</evidence>
<dbReference type="InterPro" id="IPR011990">
    <property type="entry name" value="TPR-like_helical_dom_sf"/>
</dbReference>
<dbReference type="FunCoup" id="A8NA56">
    <property type="interactions" value="169"/>
</dbReference>
<feature type="compositionally biased region" description="Basic and acidic residues" evidence="3">
    <location>
        <begin position="1"/>
        <end position="12"/>
    </location>
</feature>
<dbReference type="InParanoid" id="A8NA56"/>
<keyword evidence="1" id="KW-0677">Repeat</keyword>
<proteinExistence type="predicted"/>
<dbReference type="OrthoDB" id="433738at2759"/>
<dbReference type="RefSeq" id="XP_001831712.1">
    <property type="nucleotide sequence ID" value="XM_001831660.2"/>
</dbReference>
<reference evidence="4 5" key="1">
    <citation type="journal article" date="2010" name="Proc. Natl. Acad. Sci. U.S.A.">
        <title>Insights into evolution of multicellular fungi from the assembled chromosomes of the mushroom Coprinopsis cinerea (Coprinus cinereus).</title>
        <authorList>
            <person name="Stajich J.E."/>
            <person name="Wilke S.K."/>
            <person name="Ahren D."/>
            <person name="Au C.H."/>
            <person name="Birren B.W."/>
            <person name="Borodovsky M."/>
            <person name="Burns C."/>
            <person name="Canback B."/>
            <person name="Casselton L.A."/>
            <person name="Cheng C.K."/>
            <person name="Deng J."/>
            <person name="Dietrich F.S."/>
            <person name="Fargo D.C."/>
            <person name="Farman M.L."/>
            <person name="Gathman A.C."/>
            <person name="Goldberg J."/>
            <person name="Guigo R."/>
            <person name="Hoegger P.J."/>
            <person name="Hooker J.B."/>
            <person name="Huggins A."/>
            <person name="James T.Y."/>
            <person name="Kamada T."/>
            <person name="Kilaru S."/>
            <person name="Kodira C."/>
            <person name="Kues U."/>
            <person name="Kupfer D."/>
            <person name="Kwan H.S."/>
            <person name="Lomsadze A."/>
            <person name="Li W."/>
            <person name="Lilly W.W."/>
            <person name="Ma L.J."/>
            <person name="Mackey A.J."/>
            <person name="Manning G."/>
            <person name="Martin F."/>
            <person name="Muraguchi H."/>
            <person name="Natvig D.O."/>
            <person name="Palmerini H."/>
            <person name="Ramesh M.A."/>
            <person name="Rehmeyer C.J."/>
            <person name="Roe B.A."/>
            <person name="Shenoy N."/>
            <person name="Stanke M."/>
            <person name="Ter-Hovhannisyan V."/>
            <person name="Tunlid A."/>
            <person name="Velagapudi R."/>
            <person name="Vision T.J."/>
            <person name="Zeng Q."/>
            <person name="Zolan M.E."/>
            <person name="Pukkila P.J."/>
        </authorList>
    </citation>
    <scope>NUCLEOTIDE SEQUENCE [LARGE SCALE GENOMIC DNA]</scope>
    <source>
        <strain evidence="5">Okayama-7 / 130 / ATCC MYA-4618 / FGSC 9003</strain>
    </source>
</reference>
<dbReference type="eggNOG" id="KOG0548">
    <property type="taxonomic scope" value="Eukaryota"/>
</dbReference>
<dbReference type="STRING" id="240176.A8NA56"/>
<dbReference type="SUPFAM" id="SSF48452">
    <property type="entry name" value="TPR-like"/>
    <property type="match status" value="1"/>
</dbReference>
<dbReference type="Proteomes" id="UP000001861">
    <property type="component" value="Unassembled WGS sequence"/>
</dbReference>
<feature type="compositionally biased region" description="Basic and acidic residues" evidence="3">
    <location>
        <begin position="247"/>
        <end position="259"/>
    </location>
</feature>
<protein>
    <submittedName>
        <fullName evidence="4">Uncharacterized protein</fullName>
    </submittedName>
</protein>
<evidence type="ECO:0000256" key="2">
    <source>
        <dbReference type="ARBA" id="ARBA00022803"/>
    </source>
</evidence>
<evidence type="ECO:0000256" key="1">
    <source>
        <dbReference type="ARBA" id="ARBA00022737"/>
    </source>
</evidence>